<reference evidence="2 3" key="1">
    <citation type="journal article" date="2016" name="Int. J. Syst. Evol. Microbiol.">
        <title>Oceanobacillus halophilus sp. nov., a novel moderately halophilic bacterium from a hypersaline lake.</title>
        <authorList>
            <person name="Amoozegar M.A."/>
            <person name="Bagheri M."/>
            <person name="Makhdoumi A."/>
            <person name="Nikou M.M."/>
            <person name="Fazeli S.A.S."/>
            <person name="Schumann P."/>
            <person name="Sproer C."/>
            <person name="Sanchez-Porro C."/>
            <person name="Ventosa A."/>
        </authorList>
    </citation>
    <scope>NUCLEOTIDE SEQUENCE [LARGE SCALE GENOMIC DNA]</scope>
    <source>
        <strain evidence="2 3">DSM 23996</strain>
    </source>
</reference>
<dbReference type="AlphaFoldDB" id="A0A494ZSJ8"/>
<dbReference type="EMBL" id="RBZP01000034">
    <property type="protein sequence ID" value="RKQ28173.1"/>
    <property type="molecule type" value="Genomic_DNA"/>
</dbReference>
<organism evidence="2 3">
    <name type="scientific">Oceanobacillus halophilus</name>
    <dbReference type="NCBI Taxonomy" id="930130"/>
    <lineage>
        <taxon>Bacteria</taxon>
        <taxon>Bacillati</taxon>
        <taxon>Bacillota</taxon>
        <taxon>Bacilli</taxon>
        <taxon>Bacillales</taxon>
        <taxon>Bacillaceae</taxon>
        <taxon>Oceanobacillus</taxon>
    </lineage>
</organism>
<dbReference type="PANTHER" id="PTHR33797">
    <property type="entry name" value="ORGANIC HYDROPEROXIDE RESISTANCE PROTEIN-LIKE"/>
    <property type="match status" value="1"/>
</dbReference>
<dbReference type="Pfam" id="PF02566">
    <property type="entry name" value="OsmC"/>
    <property type="match status" value="1"/>
</dbReference>
<protein>
    <submittedName>
        <fullName evidence="2">Organic hydroperoxide resistance protein</fullName>
    </submittedName>
</protein>
<sequence>MSNILFTSVATAKNGRDGHVKSEDGLIDLDLVNPIGDKSGKGSNPEQLFAAGYAACYDGALNHVAKEKKTPIISETTAEVNFLKDEEDGGFKIGVTLNIKIEGVSPEEAEELAEAAHQFCPYSKATRGNIEVVLKPKVVKNEPS</sequence>
<dbReference type="InterPro" id="IPR003718">
    <property type="entry name" value="OsmC/Ohr_fam"/>
</dbReference>
<dbReference type="SUPFAM" id="SSF82784">
    <property type="entry name" value="OsmC-like"/>
    <property type="match status" value="1"/>
</dbReference>
<keyword evidence="3" id="KW-1185">Reference proteome</keyword>
<accession>A0A494ZSJ8</accession>
<dbReference type="GO" id="GO:0006979">
    <property type="term" value="P:response to oxidative stress"/>
    <property type="evidence" value="ECO:0007669"/>
    <property type="project" value="InterPro"/>
</dbReference>
<dbReference type="RefSeq" id="WP_121206182.1">
    <property type="nucleotide sequence ID" value="NZ_RBZP01000034.1"/>
</dbReference>
<dbReference type="NCBIfam" id="TIGR03561">
    <property type="entry name" value="organ_hyd_perox"/>
    <property type="match status" value="1"/>
</dbReference>
<evidence type="ECO:0000256" key="1">
    <source>
        <dbReference type="ARBA" id="ARBA00007378"/>
    </source>
</evidence>
<gene>
    <name evidence="2" type="ORF">D8M06_19125</name>
</gene>
<dbReference type="InterPro" id="IPR036102">
    <property type="entry name" value="OsmC/Ohrsf"/>
</dbReference>
<name>A0A494ZSJ8_9BACI</name>
<dbReference type="OrthoDB" id="9797508at2"/>
<evidence type="ECO:0000313" key="3">
    <source>
        <dbReference type="Proteomes" id="UP000269301"/>
    </source>
</evidence>
<dbReference type="InterPro" id="IPR019953">
    <property type="entry name" value="OHR"/>
</dbReference>
<proteinExistence type="inferred from homology"/>
<evidence type="ECO:0000313" key="2">
    <source>
        <dbReference type="EMBL" id="RKQ28173.1"/>
    </source>
</evidence>
<dbReference type="InterPro" id="IPR015946">
    <property type="entry name" value="KH_dom-like_a/b"/>
</dbReference>
<comment type="similarity">
    <text evidence="1">Belongs to the OsmC/Ohr family.</text>
</comment>
<dbReference type="PANTHER" id="PTHR33797:SF2">
    <property type="entry name" value="ORGANIC HYDROPEROXIDE RESISTANCE PROTEIN-LIKE"/>
    <property type="match status" value="1"/>
</dbReference>
<comment type="caution">
    <text evidence="2">The sequence shown here is derived from an EMBL/GenBank/DDBJ whole genome shotgun (WGS) entry which is preliminary data.</text>
</comment>
<dbReference type="Proteomes" id="UP000269301">
    <property type="component" value="Unassembled WGS sequence"/>
</dbReference>
<dbReference type="Gene3D" id="3.30.300.20">
    <property type="match status" value="1"/>
</dbReference>
<dbReference type="Gene3D" id="2.20.25.10">
    <property type="match status" value="1"/>
</dbReference>